<proteinExistence type="inferred from homology"/>
<dbReference type="GO" id="GO:0005615">
    <property type="term" value="C:extracellular space"/>
    <property type="evidence" value="ECO:0007669"/>
    <property type="project" value="UniProtKB-KW"/>
</dbReference>
<dbReference type="InterPro" id="IPR003443">
    <property type="entry name" value="IL-15/IL-21_fam"/>
</dbReference>
<dbReference type="GeneID" id="114036949"/>
<keyword evidence="3 8" id="KW-0202">Cytokine</keyword>
<evidence type="ECO:0000256" key="1">
    <source>
        <dbReference type="ARBA" id="ARBA00004613"/>
    </source>
</evidence>
<protein>
    <recommendedName>
        <fullName evidence="8">Interleukin</fullName>
    </recommendedName>
</protein>
<keyword evidence="5 9" id="KW-0732">Signal</keyword>
<feature type="chain" id="PRO_5021335469" description="Interleukin" evidence="9">
    <location>
        <begin position="23"/>
        <end position="154"/>
    </location>
</feature>
<dbReference type="OrthoDB" id="9426569at2759"/>
<keyword evidence="6" id="KW-1015">Disulfide bond</keyword>
<dbReference type="GeneTree" id="ENSGT00390000010494"/>
<evidence type="ECO:0000313" key="11">
    <source>
        <dbReference type="Proteomes" id="UP000314987"/>
    </source>
</evidence>
<dbReference type="Gene3D" id="1.20.1250.70">
    <property type="entry name" value="Interleukin-15/Interleukin-21"/>
    <property type="match status" value="1"/>
</dbReference>
<comment type="subcellular location">
    <subcellularLocation>
        <location evidence="1">Secreted</location>
    </subcellularLocation>
</comment>
<dbReference type="OMA" id="MIHQHLR"/>
<evidence type="ECO:0000256" key="8">
    <source>
        <dbReference type="RuleBase" id="RU003453"/>
    </source>
</evidence>
<dbReference type="AlphaFoldDB" id="A0A4X2L5H5"/>
<dbReference type="RefSeq" id="XP_027709545.1">
    <property type="nucleotide sequence ID" value="XM_027853744.1"/>
</dbReference>
<evidence type="ECO:0000256" key="2">
    <source>
        <dbReference type="ARBA" id="ARBA00006050"/>
    </source>
</evidence>
<dbReference type="Ensembl" id="ENSVURT00010021856.1">
    <property type="protein sequence ID" value="ENSVURP00010019213.1"/>
    <property type="gene ID" value="ENSVURG00010014642.1"/>
</dbReference>
<dbReference type="SUPFAM" id="SSF47266">
    <property type="entry name" value="4-helical cytokines"/>
    <property type="match status" value="1"/>
</dbReference>
<dbReference type="Proteomes" id="UP000314987">
    <property type="component" value="Unassembled WGS sequence"/>
</dbReference>
<comment type="function">
    <text evidence="7">Cytokine with immunoregulatory activity. May promote the transition between innate and adaptive immunity. Induces the production of IgG(1) and IgG(3) in B-cells. Implicated in the generation and maintenance of T follicular helper (Tfh) cells and the formation of germinal-centers. Together with IL6, control the early generation of Tfh cells and are critical for an effective antibody response to acute viral infection. May play a role in proliferation and maturation of natural killer (NK) cells in synergy with IL15. May regulate proliferation of mature B- and T-cells in response to activating stimuli. In synergy with IL15 and IL18 stimulates interferon gamma production in T-cells and NK cells. During T-cell mediated immune response may inhibit dendritic cells (DC) activation and maturation.</text>
</comment>
<dbReference type="GO" id="GO:0006955">
    <property type="term" value="P:immune response"/>
    <property type="evidence" value="ECO:0007669"/>
    <property type="project" value="InterPro"/>
</dbReference>
<evidence type="ECO:0000256" key="3">
    <source>
        <dbReference type="ARBA" id="ARBA00022514"/>
    </source>
</evidence>
<comment type="similarity">
    <text evidence="2 8">Belongs to the IL-15/IL-21 family.</text>
</comment>
<evidence type="ECO:0000313" key="10">
    <source>
        <dbReference type="Ensembl" id="ENSVURP00010019213.1"/>
    </source>
</evidence>
<sequence>MERIVIYCLVIIFSGTVAPKHSSPIRRQTRMVQLLQIVQQLKTCVNDTDPALLPTPDNVEKHCEESAIKCFQEAPLTPYNNEEKKMRFDVLIKQLRRKLPWREAKKTKPKCPSCDSFKKKPPQEFLDSLRSLLQKMISYDQHHPHHHRCHGHCT</sequence>
<dbReference type="GO" id="GO:0005125">
    <property type="term" value="F:cytokine activity"/>
    <property type="evidence" value="ECO:0007669"/>
    <property type="project" value="UniProtKB-KW"/>
</dbReference>
<evidence type="ECO:0000256" key="9">
    <source>
        <dbReference type="SAM" id="SignalP"/>
    </source>
</evidence>
<evidence type="ECO:0000256" key="6">
    <source>
        <dbReference type="ARBA" id="ARBA00023157"/>
    </source>
</evidence>
<dbReference type="Pfam" id="PF02372">
    <property type="entry name" value="IL15"/>
    <property type="match status" value="1"/>
</dbReference>
<dbReference type="CTD" id="59067"/>
<dbReference type="GO" id="GO:0005126">
    <property type="term" value="F:cytokine receptor binding"/>
    <property type="evidence" value="ECO:0007669"/>
    <property type="project" value="InterPro"/>
</dbReference>
<evidence type="ECO:0000256" key="7">
    <source>
        <dbReference type="ARBA" id="ARBA00045924"/>
    </source>
</evidence>
<dbReference type="GO" id="GO:0045954">
    <property type="term" value="P:positive regulation of natural killer cell mediated cytotoxicity"/>
    <property type="evidence" value="ECO:0007669"/>
    <property type="project" value="TreeGrafter"/>
</dbReference>
<evidence type="ECO:0000256" key="5">
    <source>
        <dbReference type="ARBA" id="ARBA00022729"/>
    </source>
</evidence>
<dbReference type="InterPro" id="IPR009079">
    <property type="entry name" value="4_helix_cytokine-like_core"/>
</dbReference>
<keyword evidence="11" id="KW-1185">Reference proteome</keyword>
<dbReference type="STRING" id="29139.ENSVURP00010019213"/>
<organism evidence="10 11">
    <name type="scientific">Vombatus ursinus</name>
    <name type="common">Common wombat</name>
    <dbReference type="NCBI Taxonomy" id="29139"/>
    <lineage>
        <taxon>Eukaryota</taxon>
        <taxon>Metazoa</taxon>
        <taxon>Chordata</taxon>
        <taxon>Craniata</taxon>
        <taxon>Vertebrata</taxon>
        <taxon>Euteleostomi</taxon>
        <taxon>Mammalia</taxon>
        <taxon>Metatheria</taxon>
        <taxon>Diprotodontia</taxon>
        <taxon>Vombatidae</taxon>
        <taxon>Vombatus</taxon>
    </lineage>
</organism>
<gene>
    <name evidence="10" type="primary">IL21</name>
</gene>
<reference evidence="11" key="1">
    <citation type="submission" date="2018-12" db="EMBL/GenBank/DDBJ databases">
        <authorList>
            <person name="Yazar S."/>
        </authorList>
    </citation>
    <scope>NUCLEOTIDE SEQUENCE [LARGE SCALE GENOMIC DNA]</scope>
</reference>
<dbReference type="PANTHER" id="PTHR14356">
    <property type="entry name" value="INTERLEUKIN-15-RELATED"/>
    <property type="match status" value="1"/>
</dbReference>
<reference evidence="10" key="2">
    <citation type="submission" date="2025-08" db="UniProtKB">
        <authorList>
            <consortium name="Ensembl"/>
        </authorList>
    </citation>
    <scope>IDENTIFICATION</scope>
</reference>
<accession>A0A4X2L5H5</accession>
<name>A0A4X2L5H5_VOMUR</name>
<evidence type="ECO:0000256" key="4">
    <source>
        <dbReference type="ARBA" id="ARBA00022525"/>
    </source>
</evidence>
<dbReference type="PANTHER" id="PTHR14356:SF2">
    <property type="entry name" value="INTERLEUKIN-21"/>
    <property type="match status" value="1"/>
</dbReference>
<reference evidence="10" key="3">
    <citation type="submission" date="2025-09" db="UniProtKB">
        <authorList>
            <consortium name="Ensembl"/>
        </authorList>
    </citation>
    <scope>IDENTIFICATION</scope>
</reference>
<keyword evidence="4" id="KW-0964">Secreted</keyword>
<feature type="signal peptide" evidence="9">
    <location>
        <begin position="1"/>
        <end position="22"/>
    </location>
</feature>